<dbReference type="InterPro" id="IPR009926">
    <property type="entry name" value="T3SS_YcgR_PilZN"/>
</dbReference>
<proteinExistence type="predicted"/>
<name>A0ABW4KHC6_9BACI</name>
<comment type="caution">
    <text evidence="3">The sequence shown here is derived from an EMBL/GenBank/DDBJ whole genome shotgun (WGS) entry which is preliminary data.</text>
</comment>
<evidence type="ECO:0000313" key="4">
    <source>
        <dbReference type="Proteomes" id="UP001597301"/>
    </source>
</evidence>
<keyword evidence="4" id="KW-1185">Reference proteome</keyword>
<feature type="domain" description="PilZ" evidence="1">
    <location>
        <begin position="98"/>
        <end position="205"/>
    </location>
</feature>
<keyword evidence="3" id="KW-0966">Cell projection</keyword>
<reference evidence="4" key="1">
    <citation type="journal article" date="2019" name="Int. J. Syst. Evol. Microbiol.">
        <title>The Global Catalogue of Microorganisms (GCM) 10K type strain sequencing project: providing services to taxonomists for standard genome sequencing and annotation.</title>
        <authorList>
            <consortium name="The Broad Institute Genomics Platform"/>
            <consortium name="The Broad Institute Genome Sequencing Center for Infectious Disease"/>
            <person name="Wu L."/>
            <person name="Ma J."/>
        </authorList>
    </citation>
    <scope>NUCLEOTIDE SEQUENCE [LARGE SCALE GENOMIC DNA]</scope>
    <source>
        <strain evidence="4">CGMCC 1.12295</strain>
    </source>
</reference>
<dbReference type="Pfam" id="PF07238">
    <property type="entry name" value="PilZ"/>
    <property type="match status" value="1"/>
</dbReference>
<sequence>MLAIGMDVTIEANRNGSTKTYKSKVADLQEYKCFIYYPLSVTDKKPAFLPAGSKVIVQFVNNDFNAYSFEAKVIRVHKKAVPLVELTLPEEEHFIKIQRREHVRVSASLEAEFDFAETGQFFNTVTSDISAGGCAAILPPGTDLKPGAQGTVSIAIRMSTGELHTMSLKCEAIRSFERNNIKLVSIKYIEPSPDNQKLLTRFCFERQLSDRKKGLYP</sequence>
<gene>
    <name evidence="3" type="ORF">ACFSCZ_10285</name>
</gene>
<dbReference type="InterPro" id="IPR009875">
    <property type="entry name" value="PilZ_domain"/>
</dbReference>
<dbReference type="Gene3D" id="2.40.10.220">
    <property type="entry name" value="predicted glycosyltransferase like domains"/>
    <property type="match status" value="1"/>
</dbReference>
<dbReference type="EMBL" id="JBHUEO010000026">
    <property type="protein sequence ID" value="MFD1707119.1"/>
    <property type="molecule type" value="Genomic_DNA"/>
</dbReference>
<evidence type="ECO:0000259" key="1">
    <source>
        <dbReference type="Pfam" id="PF07238"/>
    </source>
</evidence>
<evidence type="ECO:0000259" key="2">
    <source>
        <dbReference type="Pfam" id="PF12945"/>
    </source>
</evidence>
<dbReference type="Proteomes" id="UP001597301">
    <property type="component" value="Unassembled WGS sequence"/>
</dbReference>
<protein>
    <submittedName>
        <fullName evidence="3">Flagellar brake protein</fullName>
    </submittedName>
</protein>
<dbReference type="SUPFAM" id="SSF141371">
    <property type="entry name" value="PilZ domain-like"/>
    <property type="match status" value="1"/>
</dbReference>
<accession>A0ABW4KHC6</accession>
<keyword evidence="3" id="KW-0969">Cilium</keyword>
<evidence type="ECO:0000313" key="3">
    <source>
        <dbReference type="EMBL" id="MFD1707119.1"/>
    </source>
</evidence>
<keyword evidence="3" id="KW-0282">Flagellum</keyword>
<dbReference type="Pfam" id="PF12945">
    <property type="entry name" value="PilZNR"/>
    <property type="match status" value="1"/>
</dbReference>
<dbReference type="RefSeq" id="WP_380773835.1">
    <property type="nucleotide sequence ID" value="NZ_JBHUEO010000026.1"/>
</dbReference>
<feature type="domain" description="Type III secretion system flagellar brake protein YcgR PilZN" evidence="2">
    <location>
        <begin position="4"/>
        <end position="89"/>
    </location>
</feature>
<organism evidence="3 4">
    <name type="scientific">Siminovitchia sediminis</name>
    <dbReference type="NCBI Taxonomy" id="1274353"/>
    <lineage>
        <taxon>Bacteria</taxon>
        <taxon>Bacillati</taxon>
        <taxon>Bacillota</taxon>
        <taxon>Bacilli</taxon>
        <taxon>Bacillales</taxon>
        <taxon>Bacillaceae</taxon>
        <taxon>Siminovitchia</taxon>
    </lineage>
</organism>